<protein>
    <submittedName>
        <fullName evidence="1">Uncharacterized protein</fullName>
    </submittedName>
</protein>
<evidence type="ECO:0000313" key="1">
    <source>
        <dbReference type="EMBL" id="KIE06322.1"/>
    </source>
</evidence>
<dbReference type="STRING" id="1479485.DA73_0245695"/>
<reference evidence="1" key="1">
    <citation type="journal article" date="2015" name="Genome Announc.">
        <title>Draft Genome Sequence of Tolypothrix boutellei Strain VB521301.</title>
        <authorList>
            <person name="Chandrababunaidu M.M."/>
            <person name="Singh D."/>
            <person name="Sen D."/>
            <person name="Bhan S."/>
            <person name="Das S."/>
            <person name="Gupta A."/>
            <person name="Adhikary S.P."/>
            <person name="Tripathy S."/>
        </authorList>
    </citation>
    <scope>NUCLEOTIDE SEQUENCE</scope>
    <source>
        <strain evidence="1">VB521301</strain>
    </source>
</reference>
<accession>A0A0C1MVM9</accession>
<gene>
    <name evidence="1" type="ORF">DA73_0245695</name>
</gene>
<dbReference type="OrthoDB" id="9860501at2"/>
<organism evidence="1">
    <name type="scientific">Tolypothrix bouteillei VB521301</name>
    <dbReference type="NCBI Taxonomy" id="1479485"/>
    <lineage>
        <taxon>Bacteria</taxon>
        <taxon>Bacillati</taxon>
        <taxon>Cyanobacteriota</taxon>
        <taxon>Cyanophyceae</taxon>
        <taxon>Nostocales</taxon>
        <taxon>Tolypothrichaceae</taxon>
        <taxon>Tolypothrix</taxon>
    </lineage>
</organism>
<comment type="caution">
    <text evidence="1">The sequence shown here is derived from an EMBL/GenBank/DDBJ whole genome shotgun (WGS) entry which is preliminary data.</text>
</comment>
<dbReference type="EMBL" id="JHEG02000070">
    <property type="protein sequence ID" value="KIE06322.1"/>
    <property type="molecule type" value="Genomic_DNA"/>
</dbReference>
<name>A0A0C1MVM9_9CYAN</name>
<dbReference type="AlphaFoldDB" id="A0A0C1MVM9"/>
<sequence length="74" mass="8551">MATQTCSIPHYDLDFKYNSEGSDLEIYNSEGDLIACFVGDRAIKLFTLLMTFPTVNERDYYINARLTELINLDF</sequence>
<proteinExistence type="predicted"/>